<comment type="caution">
    <text evidence="2">The sequence shown here is derived from an EMBL/GenBank/DDBJ whole genome shotgun (WGS) entry which is preliminary data.</text>
</comment>
<gene>
    <name evidence="2" type="ORF">CEPIT_LOCUS30835</name>
</gene>
<dbReference type="EMBL" id="CAMAPF010000963">
    <property type="protein sequence ID" value="CAH9130693.1"/>
    <property type="molecule type" value="Genomic_DNA"/>
</dbReference>
<feature type="region of interest" description="Disordered" evidence="1">
    <location>
        <begin position="1"/>
        <end position="27"/>
    </location>
</feature>
<accession>A0AAV0F588</accession>
<organism evidence="2 3">
    <name type="scientific">Cuscuta epithymum</name>
    <dbReference type="NCBI Taxonomy" id="186058"/>
    <lineage>
        <taxon>Eukaryota</taxon>
        <taxon>Viridiplantae</taxon>
        <taxon>Streptophyta</taxon>
        <taxon>Embryophyta</taxon>
        <taxon>Tracheophyta</taxon>
        <taxon>Spermatophyta</taxon>
        <taxon>Magnoliopsida</taxon>
        <taxon>eudicotyledons</taxon>
        <taxon>Gunneridae</taxon>
        <taxon>Pentapetalae</taxon>
        <taxon>asterids</taxon>
        <taxon>lamiids</taxon>
        <taxon>Solanales</taxon>
        <taxon>Convolvulaceae</taxon>
        <taxon>Cuscuteae</taxon>
        <taxon>Cuscuta</taxon>
        <taxon>Cuscuta subgen. Cuscuta</taxon>
    </lineage>
</organism>
<dbReference type="AlphaFoldDB" id="A0AAV0F588"/>
<feature type="compositionally biased region" description="Basic and acidic residues" evidence="1">
    <location>
        <begin position="17"/>
        <end position="27"/>
    </location>
</feature>
<proteinExistence type="predicted"/>
<keyword evidence="3" id="KW-1185">Reference proteome</keyword>
<protein>
    <submittedName>
        <fullName evidence="2">Uncharacterized protein</fullName>
    </submittedName>
</protein>
<name>A0AAV0F588_9ASTE</name>
<sequence>MPNTVNCRGLNVYRRSPSRDRKGGDES</sequence>
<evidence type="ECO:0000256" key="1">
    <source>
        <dbReference type="SAM" id="MobiDB-lite"/>
    </source>
</evidence>
<reference evidence="2" key="1">
    <citation type="submission" date="2022-07" db="EMBL/GenBank/DDBJ databases">
        <authorList>
            <person name="Macas J."/>
            <person name="Novak P."/>
            <person name="Neumann P."/>
        </authorList>
    </citation>
    <scope>NUCLEOTIDE SEQUENCE</scope>
</reference>
<evidence type="ECO:0000313" key="3">
    <source>
        <dbReference type="Proteomes" id="UP001152523"/>
    </source>
</evidence>
<dbReference type="Proteomes" id="UP001152523">
    <property type="component" value="Unassembled WGS sequence"/>
</dbReference>
<evidence type="ECO:0000313" key="2">
    <source>
        <dbReference type="EMBL" id="CAH9130693.1"/>
    </source>
</evidence>